<organism evidence="3 4">
    <name type="scientific">Paraburkholderia aspalathi</name>
    <dbReference type="NCBI Taxonomy" id="1324617"/>
    <lineage>
        <taxon>Bacteria</taxon>
        <taxon>Pseudomonadati</taxon>
        <taxon>Pseudomonadota</taxon>
        <taxon>Betaproteobacteria</taxon>
        <taxon>Burkholderiales</taxon>
        <taxon>Burkholderiaceae</taxon>
        <taxon>Paraburkholderia</taxon>
    </lineage>
</organism>
<sequence length="283" mass="31285">MPTRILDIHPHVISTDEKKYPRDPLGGKQSVWSQERPTSYEQLLGAMDEAGIAKAAIVHSSTCYGFDNSYCADAVAAHPDRFTGVCSVDMLAPDAAGKIRYWVGRGMTGLRLFTAGSTMQGQGDWLADPRSFAGWECAAELNLPVCVQARIQGIPQLNVLIERFPTVRIIVDHLLSPNLEEGAPYAEAELLFSLAKHENIYLKLSSVVIRHARAGKATPESFFPRVVKEFGAKRIAWGSNFPASPGSLKQIVTDNMQAIEWLPEEDKEWIFNRTASQLYPVLA</sequence>
<evidence type="ECO:0000313" key="4">
    <source>
        <dbReference type="Proteomes" id="UP000674425"/>
    </source>
</evidence>
<accession>A0ABN7KFK7</accession>
<dbReference type="SUPFAM" id="SSF51556">
    <property type="entry name" value="Metallo-dependent hydrolases"/>
    <property type="match status" value="1"/>
</dbReference>
<evidence type="ECO:0000256" key="1">
    <source>
        <dbReference type="ARBA" id="ARBA00023239"/>
    </source>
</evidence>
<dbReference type="InterPro" id="IPR006680">
    <property type="entry name" value="Amidohydro-rel"/>
</dbReference>
<proteinExistence type="predicted"/>
<comment type="caution">
    <text evidence="3">The sequence shown here is derived from an EMBL/GenBank/DDBJ whole genome shotgun (WGS) entry which is preliminary data.</text>
</comment>
<keyword evidence="1" id="KW-0456">Lyase</keyword>
<dbReference type="EMBL" id="CAJNAU010000001">
    <property type="protein sequence ID" value="CAE6690619.1"/>
    <property type="molecule type" value="Genomic_DNA"/>
</dbReference>
<reference evidence="3 4" key="1">
    <citation type="submission" date="2021-02" db="EMBL/GenBank/DDBJ databases">
        <authorList>
            <person name="Vanwijnsberghe S."/>
        </authorList>
    </citation>
    <scope>NUCLEOTIDE SEQUENCE [LARGE SCALE GENOMIC DNA]</scope>
    <source>
        <strain evidence="3 4">R-69658</strain>
    </source>
</reference>
<dbReference type="InterPro" id="IPR032465">
    <property type="entry name" value="ACMSD"/>
</dbReference>
<evidence type="ECO:0000259" key="2">
    <source>
        <dbReference type="Pfam" id="PF04909"/>
    </source>
</evidence>
<name>A0ABN7KFK7_9BURK</name>
<dbReference type="PANTHER" id="PTHR21240:SF19">
    <property type="entry name" value="CATALYTIC_ HYDROLASE"/>
    <property type="match status" value="1"/>
</dbReference>
<dbReference type="Gene3D" id="3.20.20.140">
    <property type="entry name" value="Metal-dependent hydrolases"/>
    <property type="match status" value="1"/>
</dbReference>
<dbReference type="InterPro" id="IPR032466">
    <property type="entry name" value="Metal_Hydrolase"/>
</dbReference>
<protein>
    <recommendedName>
        <fullName evidence="2">Amidohydrolase-related domain-containing protein</fullName>
    </recommendedName>
</protein>
<gene>
    <name evidence="3" type="ORF">R69658_00019</name>
</gene>
<dbReference type="Pfam" id="PF04909">
    <property type="entry name" value="Amidohydro_2"/>
    <property type="match status" value="1"/>
</dbReference>
<dbReference type="Proteomes" id="UP000674425">
    <property type="component" value="Unassembled WGS sequence"/>
</dbReference>
<dbReference type="RefSeq" id="WP_200617681.1">
    <property type="nucleotide sequence ID" value="NZ_CAJNAU010000001.1"/>
</dbReference>
<dbReference type="PANTHER" id="PTHR21240">
    <property type="entry name" value="2-AMINO-3-CARBOXYLMUCONATE-6-SEMIALDEHYDE DECARBOXYLASE"/>
    <property type="match status" value="1"/>
</dbReference>
<feature type="domain" description="Amidohydrolase-related" evidence="2">
    <location>
        <begin position="7"/>
        <end position="280"/>
    </location>
</feature>
<evidence type="ECO:0000313" key="3">
    <source>
        <dbReference type="EMBL" id="CAE6690619.1"/>
    </source>
</evidence>
<keyword evidence="4" id="KW-1185">Reference proteome</keyword>